<evidence type="ECO:0000259" key="2">
    <source>
        <dbReference type="PROSITE" id="PS50887"/>
    </source>
</evidence>
<dbReference type="Gene3D" id="3.30.450.40">
    <property type="match status" value="1"/>
</dbReference>
<dbReference type="InterPro" id="IPR029016">
    <property type="entry name" value="GAF-like_dom_sf"/>
</dbReference>
<dbReference type="InterPro" id="IPR043128">
    <property type="entry name" value="Rev_trsase/Diguanyl_cyclase"/>
</dbReference>
<name>A0ABT4MB41_9NOCA</name>
<reference evidence="3" key="1">
    <citation type="submission" date="2022-12" db="EMBL/GenBank/DDBJ databases">
        <authorList>
            <person name="Krivoruchko A.V."/>
            <person name="Elkin A."/>
        </authorList>
    </citation>
    <scope>NUCLEOTIDE SEQUENCE</scope>
    <source>
        <strain evidence="3">IEGM 1391</strain>
    </source>
</reference>
<dbReference type="Gene3D" id="3.30.70.270">
    <property type="match status" value="1"/>
</dbReference>
<protein>
    <submittedName>
        <fullName evidence="3">Bifunctional diguanylate cyclase/phosphodiesterase</fullName>
    </submittedName>
</protein>
<dbReference type="SMART" id="SM00065">
    <property type="entry name" value="GAF"/>
    <property type="match status" value="1"/>
</dbReference>
<dbReference type="InterPro" id="IPR029787">
    <property type="entry name" value="Nucleotide_cyclase"/>
</dbReference>
<accession>A0ABT4MB41</accession>
<dbReference type="PROSITE" id="PS50883">
    <property type="entry name" value="EAL"/>
    <property type="match status" value="1"/>
</dbReference>
<dbReference type="SMART" id="SM00267">
    <property type="entry name" value="GGDEF"/>
    <property type="match status" value="1"/>
</dbReference>
<feature type="domain" description="GGDEF" evidence="2">
    <location>
        <begin position="209"/>
        <end position="343"/>
    </location>
</feature>
<dbReference type="SUPFAM" id="SSF141868">
    <property type="entry name" value="EAL domain-like"/>
    <property type="match status" value="1"/>
</dbReference>
<organism evidence="3 4">
    <name type="scientific">Rhodococcus ruber</name>
    <dbReference type="NCBI Taxonomy" id="1830"/>
    <lineage>
        <taxon>Bacteria</taxon>
        <taxon>Bacillati</taxon>
        <taxon>Actinomycetota</taxon>
        <taxon>Actinomycetes</taxon>
        <taxon>Mycobacteriales</taxon>
        <taxon>Nocardiaceae</taxon>
        <taxon>Rhodococcus</taxon>
    </lineage>
</organism>
<gene>
    <name evidence="3" type="ORF">O4220_06530</name>
</gene>
<evidence type="ECO:0000259" key="1">
    <source>
        <dbReference type="PROSITE" id="PS50883"/>
    </source>
</evidence>
<proteinExistence type="predicted"/>
<dbReference type="Gene3D" id="3.20.20.450">
    <property type="entry name" value="EAL domain"/>
    <property type="match status" value="1"/>
</dbReference>
<evidence type="ECO:0000313" key="3">
    <source>
        <dbReference type="EMBL" id="MCZ4518169.1"/>
    </source>
</evidence>
<dbReference type="PANTHER" id="PTHR44757:SF2">
    <property type="entry name" value="BIOFILM ARCHITECTURE MAINTENANCE PROTEIN MBAA"/>
    <property type="match status" value="1"/>
</dbReference>
<dbReference type="InterPro" id="IPR003018">
    <property type="entry name" value="GAF"/>
</dbReference>
<evidence type="ECO:0000313" key="4">
    <source>
        <dbReference type="Proteomes" id="UP001081071"/>
    </source>
</evidence>
<dbReference type="SUPFAM" id="SSF55781">
    <property type="entry name" value="GAF domain-like"/>
    <property type="match status" value="1"/>
</dbReference>
<dbReference type="CDD" id="cd01948">
    <property type="entry name" value="EAL"/>
    <property type="match status" value="1"/>
</dbReference>
<dbReference type="InterPro" id="IPR000160">
    <property type="entry name" value="GGDEF_dom"/>
</dbReference>
<dbReference type="SUPFAM" id="SSF55073">
    <property type="entry name" value="Nucleotide cyclase"/>
    <property type="match status" value="1"/>
</dbReference>
<dbReference type="PANTHER" id="PTHR44757">
    <property type="entry name" value="DIGUANYLATE CYCLASE DGCP"/>
    <property type="match status" value="1"/>
</dbReference>
<dbReference type="CDD" id="cd01949">
    <property type="entry name" value="GGDEF"/>
    <property type="match status" value="1"/>
</dbReference>
<dbReference type="Pfam" id="PF00990">
    <property type="entry name" value="GGDEF"/>
    <property type="match status" value="1"/>
</dbReference>
<dbReference type="SMART" id="SM00052">
    <property type="entry name" value="EAL"/>
    <property type="match status" value="1"/>
</dbReference>
<dbReference type="Pfam" id="PF00563">
    <property type="entry name" value="EAL"/>
    <property type="match status" value="1"/>
</dbReference>
<sequence length="611" mass="66390">MEHTRTLEVLVTRVATELMGVDAATVHEAYESVLRQLVDHLGIDFGFLRHNDFEARATVLSAEWPPRLSRPDPDPLAVVKFDDADSVFRLAETLTEPAVFRPGQQQEGYRRRVEQGSGFSATSMAVVPLLHTGRTIGILGLIKVGDRSWSEIELNALKAIAALLSQLQARVIAEEQLRFAALHDHLTSLPNRTALAQHLRDRLDPTMPGPVAVMHIDLDRLKALNDFLGHLAGDHFLETIANRLQSFVGDSAGIVARLGGDEFVVVLAGPCSVRVARHHAEAIADAINAPVTLGVERISRSASIGIAFGHPGRHTAESLLRQADRAALVAKRAGGHDIALFTDEMHADSELRNDVEIHLREAIAGNSLILHFQPEVDLVSGRITAVEALVRWQHPTRGLLPPSAFIPVAEETNLAGELGRWVLEHACRTLADWHRDIPELDISMRVNISPVQLVTNGFVGAVARALEEFSIAGPNLCLEITEVAVVQDLSRTRVTLRELRELGVQVAIDDFGTGYSSLSHLKELPVDALKIDRAFVTELGNGTTGDLAIVQSIIGLADAFGLSIIAEGVETQSARNTLVQLGCTRAQGYLFSKPVAAEDALILLHGVRIDV</sequence>
<dbReference type="InterPro" id="IPR035919">
    <property type="entry name" value="EAL_sf"/>
</dbReference>
<dbReference type="PROSITE" id="PS50887">
    <property type="entry name" value="GGDEF"/>
    <property type="match status" value="1"/>
</dbReference>
<keyword evidence="4" id="KW-1185">Reference proteome</keyword>
<dbReference type="NCBIfam" id="TIGR00254">
    <property type="entry name" value="GGDEF"/>
    <property type="match status" value="1"/>
</dbReference>
<dbReference type="Proteomes" id="UP001081071">
    <property type="component" value="Unassembled WGS sequence"/>
</dbReference>
<dbReference type="EMBL" id="JAPWIJ010000002">
    <property type="protein sequence ID" value="MCZ4518169.1"/>
    <property type="molecule type" value="Genomic_DNA"/>
</dbReference>
<feature type="domain" description="EAL" evidence="1">
    <location>
        <begin position="352"/>
        <end position="608"/>
    </location>
</feature>
<comment type="caution">
    <text evidence="3">The sequence shown here is derived from an EMBL/GenBank/DDBJ whole genome shotgun (WGS) entry which is preliminary data.</text>
</comment>
<dbReference type="InterPro" id="IPR001633">
    <property type="entry name" value="EAL_dom"/>
</dbReference>
<dbReference type="InterPro" id="IPR052155">
    <property type="entry name" value="Biofilm_reg_signaling"/>
</dbReference>
<dbReference type="Pfam" id="PF01590">
    <property type="entry name" value="GAF"/>
    <property type="match status" value="1"/>
</dbReference>